<keyword evidence="12" id="KW-0010">Activator</keyword>
<keyword evidence="7" id="KW-0863">Zinc-finger</keyword>
<keyword evidence="8" id="KW-0862">Zinc</keyword>
<feature type="domain" description="PAS" evidence="16">
    <location>
        <begin position="275"/>
        <end position="313"/>
    </location>
</feature>
<dbReference type="InParanoid" id="F4R5Y8"/>
<dbReference type="NCBIfam" id="TIGR00229">
    <property type="entry name" value="sensory_box"/>
    <property type="match status" value="1"/>
</dbReference>
<keyword evidence="6" id="KW-0677">Repeat</keyword>
<evidence type="ECO:0000313" key="18">
    <source>
        <dbReference type="Proteomes" id="UP000001072"/>
    </source>
</evidence>
<dbReference type="GeneID" id="18935170"/>
<dbReference type="FunFam" id="3.30.450.20:FF:000064">
    <property type="entry name" value="Vivid PAS protein VVD"/>
    <property type="match status" value="1"/>
</dbReference>
<dbReference type="Pfam" id="PF13426">
    <property type="entry name" value="PAS_9"/>
    <property type="match status" value="1"/>
</dbReference>
<evidence type="ECO:0000259" key="16">
    <source>
        <dbReference type="PROSITE" id="PS50112"/>
    </source>
</evidence>
<feature type="compositionally biased region" description="Low complexity" evidence="15">
    <location>
        <begin position="13"/>
        <end position="30"/>
    </location>
</feature>
<evidence type="ECO:0000256" key="11">
    <source>
        <dbReference type="ARBA" id="ARBA00023125"/>
    </source>
</evidence>
<feature type="domain" description="PAS" evidence="16">
    <location>
        <begin position="474"/>
        <end position="544"/>
    </location>
</feature>
<reference evidence="18" key="1">
    <citation type="journal article" date="2011" name="Proc. Natl. Acad. Sci. U.S.A.">
        <title>Obligate biotrophy features unraveled by the genomic analysis of rust fungi.</title>
        <authorList>
            <person name="Duplessis S."/>
            <person name="Cuomo C.A."/>
            <person name="Lin Y.-C."/>
            <person name="Aerts A."/>
            <person name="Tisserant E."/>
            <person name="Veneault-Fourrey C."/>
            <person name="Joly D.L."/>
            <person name="Hacquard S."/>
            <person name="Amselem J."/>
            <person name="Cantarel B.L."/>
            <person name="Chiu R."/>
            <person name="Coutinho P.M."/>
            <person name="Feau N."/>
            <person name="Field M."/>
            <person name="Frey P."/>
            <person name="Gelhaye E."/>
            <person name="Goldberg J."/>
            <person name="Grabherr M.G."/>
            <person name="Kodira C.D."/>
            <person name="Kohler A."/>
            <person name="Kuees U."/>
            <person name="Lindquist E.A."/>
            <person name="Lucas S.M."/>
            <person name="Mago R."/>
            <person name="Mauceli E."/>
            <person name="Morin E."/>
            <person name="Murat C."/>
            <person name="Pangilinan J.L."/>
            <person name="Park R."/>
            <person name="Pearson M."/>
            <person name="Quesneville H."/>
            <person name="Rouhier N."/>
            <person name="Sakthikumar S."/>
            <person name="Salamov A.A."/>
            <person name="Schmutz J."/>
            <person name="Selles B."/>
            <person name="Shapiro H."/>
            <person name="Tanguay P."/>
            <person name="Tuskan G.A."/>
            <person name="Henrissat B."/>
            <person name="Van de Peer Y."/>
            <person name="Rouze P."/>
            <person name="Ellis J.G."/>
            <person name="Dodds P.N."/>
            <person name="Schein J.E."/>
            <person name="Zhong S."/>
            <person name="Hamelin R.C."/>
            <person name="Grigoriev I.V."/>
            <person name="Szabo L.J."/>
            <person name="Martin F."/>
        </authorList>
    </citation>
    <scope>NUCLEOTIDE SEQUENCE [LARGE SCALE GENOMIC DNA]</scope>
    <source>
        <strain evidence="18">98AG31 / pathotype 3-4-7</strain>
    </source>
</reference>
<dbReference type="OrthoDB" id="447251at2759"/>
<feature type="region of interest" description="Disordered" evidence="15">
    <location>
        <begin position="729"/>
        <end position="784"/>
    </location>
</feature>
<name>F4R5Y8_MELLP</name>
<keyword evidence="1" id="KW-0600">Photoreceptor protein</keyword>
<feature type="region of interest" description="Disordered" evidence="15">
    <location>
        <begin position="1"/>
        <end position="84"/>
    </location>
</feature>
<dbReference type="HOGENOM" id="CLU_293907_0_0_1"/>
<evidence type="ECO:0000256" key="15">
    <source>
        <dbReference type="SAM" id="MobiDB-lite"/>
    </source>
</evidence>
<keyword evidence="18" id="KW-1185">Reference proteome</keyword>
<sequence length="951" mass="104336">MLSPIDFGSFLNSDPSSTSSSHSSIDPSSSFYTALHSQAQSYPPSRPCSDQSISFNSSHSHSPINQSRKPPPSSASRSHDNSYQYGLNPQLFSLPSHSLHFVMPSFAHGGPAQAYSNGPAFAEPTVFRHPSRIRTSPPQQFTNQSHANILPSEIANPPRPQQSPRSITHLPPLKRKSSFQLDPSKPVYSLYGHSVQCINPDLSPFPSEISSSSSPPDEYESRSESPFDASRIGLDLPINCNYPNIYSSSGFDLMRALAYVVNRPNPQIDIGAVDTSTALVIVDARKKDLPIVFASASFSTLTGYENYEIVGQNCRFLQSPRSAGLAKKGSKRKHSDSTAVYHMKAHIMAGKESQSSIINYRKNGQPFVNLVTVIPIQWGSDEVTYYIGFQVDLIQQPNAIMANKGNGTYMAHSFTGEAERPPASIPESDKIQEIREIRPLPAPPLPPQPTGTVIQNPAPVISRRVSALPDTRSLKSDFKTVLYQNHDVVMVVSLKGTLFYVSSACRKMLEYEEEDLVNQNISSFCHSGDLTGVLRQLKEVGNTAHTPLDLIYRAVTKSKRIFWMEAQGQLHVEAGKGRKYVVLVGRERTMGPLSWQAIKEMGGLGDCEFWTKLSLDGMCLHTTASIRDVLGYESEDLLGRMLAKMSSEVDGPKILKAIRDAWHGTKVVTVAHVLINRDGRMVNCISHFYPPRLISSHPESDTNNATTNSSKPAGAPPVIYCQINEAGSAQRKTTATTPEVMASSRPPTSAYDQSYLNSSLPAGSGAENSNLSSDGTQSEPRLSNPAVEDNLFGALDTSKKTAWNFELSELKIRNKNLKSEVNAKQHKGSSRPKTVEINTNQSRILGTNQDRIVKPTFGGHNQRSPSDTGTDKKYECRSGMPEVSLSCNFPSNNILFPANHSANLVLRIRIPAKQLPSLAQFTECDVNRLPNSSNDCLTPQFISAFAPLDSR</sequence>
<evidence type="ECO:0000256" key="14">
    <source>
        <dbReference type="ARBA" id="ARBA00023170"/>
    </source>
</evidence>
<feature type="region of interest" description="Disordered" evidence="15">
    <location>
        <begin position="150"/>
        <end position="178"/>
    </location>
</feature>
<evidence type="ECO:0000256" key="12">
    <source>
        <dbReference type="ARBA" id="ARBA00023159"/>
    </source>
</evidence>
<evidence type="ECO:0000256" key="9">
    <source>
        <dbReference type="ARBA" id="ARBA00022991"/>
    </source>
</evidence>
<evidence type="ECO:0000256" key="2">
    <source>
        <dbReference type="ARBA" id="ARBA00022606"/>
    </source>
</evidence>
<dbReference type="VEuPathDB" id="FungiDB:MELLADRAFT_89379"/>
<dbReference type="KEGG" id="mlr:MELLADRAFT_89379"/>
<feature type="region of interest" description="Disordered" evidence="15">
    <location>
        <begin position="695"/>
        <end position="717"/>
    </location>
</feature>
<evidence type="ECO:0000256" key="8">
    <source>
        <dbReference type="ARBA" id="ARBA00022833"/>
    </source>
</evidence>
<dbReference type="STRING" id="747676.F4R5Y8"/>
<accession>F4R5Y8</accession>
<feature type="compositionally biased region" description="Polar residues" evidence="15">
    <location>
        <begin position="701"/>
        <end position="711"/>
    </location>
</feature>
<dbReference type="InterPro" id="IPR013655">
    <property type="entry name" value="PAS_fold_3"/>
</dbReference>
<feature type="region of interest" description="Disordered" evidence="15">
    <location>
        <begin position="205"/>
        <end position="225"/>
    </location>
</feature>
<keyword evidence="10" id="KW-0805">Transcription regulation</keyword>
<feature type="compositionally biased region" description="Polar residues" evidence="15">
    <location>
        <begin position="745"/>
        <end position="781"/>
    </location>
</feature>
<dbReference type="AlphaFoldDB" id="F4R5Y8"/>
<proteinExistence type="predicted"/>
<dbReference type="RefSeq" id="XP_007404547.1">
    <property type="nucleotide sequence ID" value="XM_007404485.1"/>
</dbReference>
<feature type="compositionally biased region" description="Polar residues" evidence="15">
    <location>
        <begin position="31"/>
        <end position="43"/>
    </location>
</feature>
<feature type="compositionally biased region" description="Low complexity" evidence="15">
    <location>
        <begin position="205"/>
        <end position="216"/>
    </location>
</feature>
<dbReference type="GO" id="GO:0008270">
    <property type="term" value="F:zinc ion binding"/>
    <property type="evidence" value="ECO:0007669"/>
    <property type="project" value="UniProtKB-KW"/>
</dbReference>
<evidence type="ECO:0000256" key="4">
    <source>
        <dbReference type="ARBA" id="ARBA00022643"/>
    </source>
</evidence>
<dbReference type="InterPro" id="IPR001610">
    <property type="entry name" value="PAC"/>
</dbReference>
<evidence type="ECO:0000256" key="1">
    <source>
        <dbReference type="ARBA" id="ARBA00022543"/>
    </source>
</evidence>
<evidence type="ECO:0000256" key="13">
    <source>
        <dbReference type="ARBA" id="ARBA00023163"/>
    </source>
</evidence>
<evidence type="ECO:0000256" key="6">
    <source>
        <dbReference type="ARBA" id="ARBA00022737"/>
    </source>
</evidence>
<dbReference type="GO" id="GO:0009881">
    <property type="term" value="F:photoreceptor activity"/>
    <property type="evidence" value="ECO:0007669"/>
    <property type="project" value="UniProtKB-KW"/>
</dbReference>
<keyword evidence="5" id="KW-0479">Metal-binding</keyword>
<dbReference type="SMART" id="SM00091">
    <property type="entry name" value="PAS"/>
    <property type="match status" value="3"/>
</dbReference>
<dbReference type="PROSITE" id="PS50112">
    <property type="entry name" value="PAS"/>
    <property type="match status" value="3"/>
</dbReference>
<dbReference type="SUPFAM" id="SSF55785">
    <property type="entry name" value="PYP-like sensor domain (PAS domain)"/>
    <property type="match status" value="3"/>
</dbReference>
<keyword evidence="2" id="KW-0716">Sensory transduction</keyword>
<dbReference type="PANTHER" id="PTHR47429">
    <property type="entry name" value="PROTEIN TWIN LOV 1"/>
    <property type="match status" value="1"/>
</dbReference>
<evidence type="ECO:0000256" key="10">
    <source>
        <dbReference type="ARBA" id="ARBA00023015"/>
    </source>
</evidence>
<organism evidence="18">
    <name type="scientific">Melampsora larici-populina (strain 98AG31 / pathotype 3-4-7)</name>
    <name type="common">Poplar leaf rust fungus</name>
    <dbReference type="NCBI Taxonomy" id="747676"/>
    <lineage>
        <taxon>Eukaryota</taxon>
        <taxon>Fungi</taxon>
        <taxon>Dikarya</taxon>
        <taxon>Basidiomycota</taxon>
        <taxon>Pucciniomycotina</taxon>
        <taxon>Pucciniomycetes</taxon>
        <taxon>Pucciniales</taxon>
        <taxon>Melampsoraceae</taxon>
        <taxon>Melampsora</taxon>
    </lineage>
</organism>
<keyword evidence="3" id="KW-0285">Flavoprotein</keyword>
<dbReference type="CDD" id="cd00130">
    <property type="entry name" value="PAS"/>
    <property type="match status" value="3"/>
</dbReference>
<feature type="compositionally biased region" description="Low complexity" evidence="15">
    <location>
        <begin position="49"/>
        <end position="62"/>
    </location>
</feature>
<evidence type="ECO:0000256" key="3">
    <source>
        <dbReference type="ARBA" id="ARBA00022630"/>
    </source>
</evidence>
<evidence type="ECO:0000256" key="7">
    <source>
        <dbReference type="ARBA" id="ARBA00022771"/>
    </source>
</evidence>
<dbReference type="Pfam" id="PF08447">
    <property type="entry name" value="PAS_3"/>
    <property type="match status" value="1"/>
</dbReference>
<evidence type="ECO:0000313" key="17">
    <source>
        <dbReference type="EMBL" id="EGG12172.1"/>
    </source>
</evidence>
<keyword evidence="4" id="KW-0288">FMN</keyword>
<dbReference type="GO" id="GO:0005634">
    <property type="term" value="C:nucleus"/>
    <property type="evidence" value="ECO:0007669"/>
    <property type="project" value="TreeGrafter"/>
</dbReference>
<keyword evidence="9" id="KW-0157">Chromophore</keyword>
<dbReference type="SMART" id="SM00086">
    <property type="entry name" value="PAC"/>
    <property type="match status" value="2"/>
</dbReference>
<evidence type="ECO:0000256" key="5">
    <source>
        <dbReference type="ARBA" id="ARBA00022723"/>
    </source>
</evidence>
<dbReference type="EMBL" id="GL883091">
    <property type="protein sequence ID" value="EGG12172.1"/>
    <property type="molecule type" value="Genomic_DNA"/>
</dbReference>
<dbReference type="Proteomes" id="UP000001072">
    <property type="component" value="Unassembled WGS sequence"/>
</dbReference>
<dbReference type="Gene3D" id="3.30.450.20">
    <property type="entry name" value="PAS domain"/>
    <property type="match status" value="3"/>
</dbReference>
<gene>
    <name evidence="17" type="ORF">MELLADRAFT_89379</name>
</gene>
<protein>
    <submittedName>
        <fullName evidence="17">Putative white collar 1 photoreceptor</fullName>
    </submittedName>
</protein>
<dbReference type="InterPro" id="IPR000014">
    <property type="entry name" value="PAS"/>
</dbReference>
<dbReference type="InterPro" id="IPR035965">
    <property type="entry name" value="PAS-like_dom_sf"/>
</dbReference>
<feature type="domain" description="PAS" evidence="16">
    <location>
        <begin position="613"/>
        <end position="665"/>
    </location>
</feature>
<dbReference type="GO" id="GO:0003677">
    <property type="term" value="F:DNA binding"/>
    <property type="evidence" value="ECO:0007669"/>
    <property type="project" value="UniProtKB-KW"/>
</dbReference>
<keyword evidence="11" id="KW-0238">DNA-binding</keyword>
<dbReference type="eggNOG" id="ENOG502QU3S">
    <property type="taxonomic scope" value="Eukaryota"/>
</dbReference>
<keyword evidence="13" id="KW-0804">Transcription</keyword>
<dbReference type="PANTHER" id="PTHR47429:SF7">
    <property type="entry name" value="GATA-FACTOR"/>
    <property type="match status" value="1"/>
</dbReference>
<keyword evidence="14 17" id="KW-0675">Receptor</keyword>